<reference evidence="3" key="1">
    <citation type="submission" date="2021-02" db="EMBL/GenBank/DDBJ databases">
        <authorList>
            <person name="Nowell W R."/>
        </authorList>
    </citation>
    <scope>NUCLEOTIDE SEQUENCE</scope>
</reference>
<name>A0A818UIG8_9BILA</name>
<dbReference type="EMBL" id="CAJOBD010000634">
    <property type="protein sequence ID" value="CAF3699051.1"/>
    <property type="molecule type" value="Genomic_DNA"/>
</dbReference>
<feature type="compositionally biased region" description="Polar residues" evidence="1">
    <location>
        <begin position="19"/>
        <end position="32"/>
    </location>
</feature>
<proteinExistence type="predicted"/>
<comment type="caution">
    <text evidence="3">The sequence shown here is derived from an EMBL/GenBank/DDBJ whole genome shotgun (WGS) entry which is preliminary data.</text>
</comment>
<dbReference type="EMBL" id="CAJNOT010001403">
    <property type="protein sequence ID" value="CAF1193859.1"/>
    <property type="molecule type" value="Genomic_DNA"/>
</dbReference>
<gene>
    <name evidence="3" type="ORF">JBS370_LOCUS9381</name>
    <name evidence="2" type="ORF">ZHD862_LOCUS22462</name>
</gene>
<dbReference type="AlphaFoldDB" id="A0A818UIG8"/>
<sequence>MKYDQIRDRGTDYGKQADKSTTNQTGSKSRKV</sequence>
<protein>
    <submittedName>
        <fullName evidence="3">Uncharacterized protein</fullName>
    </submittedName>
</protein>
<evidence type="ECO:0000313" key="2">
    <source>
        <dbReference type="EMBL" id="CAF1193859.1"/>
    </source>
</evidence>
<feature type="region of interest" description="Disordered" evidence="1">
    <location>
        <begin position="1"/>
        <end position="32"/>
    </location>
</feature>
<organism evidence="3 4">
    <name type="scientific">Rotaria sordida</name>
    <dbReference type="NCBI Taxonomy" id="392033"/>
    <lineage>
        <taxon>Eukaryota</taxon>
        <taxon>Metazoa</taxon>
        <taxon>Spiralia</taxon>
        <taxon>Gnathifera</taxon>
        <taxon>Rotifera</taxon>
        <taxon>Eurotatoria</taxon>
        <taxon>Bdelloidea</taxon>
        <taxon>Philodinida</taxon>
        <taxon>Philodinidae</taxon>
        <taxon>Rotaria</taxon>
    </lineage>
</organism>
<dbReference type="Proteomes" id="UP000663864">
    <property type="component" value="Unassembled WGS sequence"/>
</dbReference>
<evidence type="ECO:0000313" key="3">
    <source>
        <dbReference type="EMBL" id="CAF3699051.1"/>
    </source>
</evidence>
<accession>A0A818UIG8</accession>
<evidence type="ECO:0000313" key="4">
    <source>
        <dbReference type="Proteomes" id="UP000663836"/>
    </source>
</evidence>
<dbReference type="Proteomes" id="UP000663836">
    <property type="component" value="Unassembled WGS sequence"/>
</dbReference>
<feature type="compositionally biased region" description="Basic and acidic residues" evidence="1">
    <location>
        <begin position="1"/>
        <end position="18"/>
    </location>
</feature>
<evidence type="ECO:0000256" key="1">
    <source>
        <dbReference type="SAM" id="MobiDB-lite"/>
    </source>
</evidence>